<protein>
    <submittedName>
        <fullName evidence="1">Uncharacterized protein</fullName>
    </submittedName>
</protein>
<sequence>MGWLPGQRGAIAGLWVILILYSFPDSAWERNKLEELPHSQGRDSICNNFLDLSGDWGDRLWIRAFF</sequence>
<name>A0ABT2N5J2_9CYAN</name>
<evidence type="ECO:0000313" key="2">
    <source>
        <dbReference type="Proteomes" id="UP001525961"/>
    </source>
</evidence>
<reference evidence="1 2" key="1">
    <citation type="journal article" date="2022" name="Front. Microbiol.">
        <title>High genomic differentiation and limited gene flow indicate recent cryptic speciation within the genus Laspinema (cyanobacteria).</title>
        <authorList>
            <person name="Stanojkovic A."/>
            <person name="Skoupy S."/>
            <person name="Skaloud P."/>
            <person name="Dvorak P."/>
        </authorList>
    </citation>
    <scope>NUCLEOTIDE SEQUENCE [LARGE SCALE GENOMIC DNA]</scope>
    <source>
        <strain evidence="1 2">D3b</strain>
    </source>
</reference>
<dbReference type="Proteomes" id="UP001525961">
    <property type="component" value="Unassembled WGS sequence"/>
</dbReference>
<dbReference type="RefSeq" id="WP_261199771.1">
    <property type="nucleotide sequence ID" value="NZ_JAMXFA010000009.1"/>
</dbReference>
<evidence type="ECO:0000313" key="1">
    <source>
        <dbReference type="EMBL" id="MCT7977746.1"/>
    </source>
</evidence>
<dbReference type="EMBL" id="JAMXFA010000009">
    <property type="protein sequence ID" value="MCT7977746.1"/>
    <property type="molecule type" value="Genomic_DNA"/>
</dbReference>
<keyword evidence="2" id="KW-1185">Reference proteome</keyword>
<organism evidence="1 2">
    <name type="scientific">Laspinema olomoucense D3b</name>
    <dbReference type="NCBI Taxonomy" id="2953688"/>
    <lineage>
        <taxon>Bacteria</taxon>
        <taxon>Bacillati</taxon>
        <taxon>Cyanobacteriota</taxon>
        <taxon>Cyanophyceae</taxon>
        <taxon>Oscillatoriophycideae</taxon>
        <taxon>Oscillatoriales</taxon>
        <taxon>Laspinemataceae</taxon>
        <taxon>Laspinema</taxon>
        <taxon>Laspinema olomoucense</taxon>
    </lineage>
</organism>
<comment type="caution">
    <text evidence="1">The sequence shown here is derived from an EMBL/GenBank/DDBJ whole genome shotgun (WGS) entry which is preliminary data.</text>
</comment>
<proteinExistence type="predicted"/>
<accession>A0ABT2N5J2</accession>
<gene>
    <name evidence="1" type="ORF">NG792_08515</name>
</gene>